<feature type="region of interest" description="Disordered" evidence="1">
    <location>
        <begin position="1"/>
        <end position="24"/>
    </location>
</feature>
<proteinExistence type="predicted"/>
<feature type="compositionally biased region" description="Polar residues" evidence="1">
    <location>
        <begin position="12"/>
        <end position="22"/>
    </location>
</feature>
<evidence type="ECO:0000256" key="1">
    <source>
        <dbReference type="SAM" id="MobiDB-lite"/>
    </source>
</evidence>
<sequence>MANDNKGGWKKNQYSSSAQSSKLRGCCTGGFQCQRSQHHKQEFSSESPGDLRSINIGTRKDEKSRSGCDETVQGRRDFH</sequence>
<dbReference type="Proteomes" id="UP001160148">
    <property type="component" value="Unassembled WGS sequence"/>
</dbReference>
<reference evidence="2 3" key="1">
    <citation type="submission" date="2023-01" db="EMBL/GenBank/DDBJ databases">
        <authorList>
            <person name="Whitehead M."/>
        </authorList>
    </citation>
    <scope>NUCLEOTIDE SEQUENCE [LARGE SCALE GENOMIC DNA]</scope>
</reference>
<evidence type="ECO:0000313" key="3">
    <source>
        <dbReference type="Proteomes" id="UP001160148"/>
    </source>
</evidence>
<gene>
    <name evidence="2" type="ORF">MEUPH1_LOCUS5500</name>
</gene>
<accession>A0AAV0W0V9</accession>
<feature type="compositionally biased region" description="Basic and acidic residues" evidence="1">
    <location>
        <begin position="58"/>
        <end position="79"/>
    </location>
</feature>
<evidence type="ECO:0000313" key="2">
    <source>
        <dbReference type="EMBL" id="CAI6348866.1"/>
    </source>
</evidence>
<protein>
    <submittedName>
        <fullName evidence="2">Uncharacterized protein</fullName>
    </submittedName>
</protein>
<dbReference type="EMBL" id="CARXXK010000001">
    <property type="protein sequence ID" value="CAI6348866.1"/>
    <property type="molecule type" value="Genomic_DNA"/>
</dbReference>
<feature type="region of interest" description="Disordered" evidence="1">
    <location>
        <begin position="37"/>
        <end position="79"/>
    </location>
</feature>
<keyword evidence="3" id="KW-1185">Reference proteome</keyword>
<name>A0AAV0W0V9_9HEMI</name>
<dbReference type="AlphaFoldDB" id="A0AAV0W0V9"/>
<organism evidence="2 3">
    <name type="scientific">Macrosiphum euphorbiae</name>
    <name type="common">potato aphid</name>
    <dbReference type="NCBI Taxonomy" id="13131"/>
    <lineage>
        <taxon>Eukaryota</taxon>
        <taxon>Metazoa</taxon>
        <taxon>Ecdysozoa</taxon>
        <taxon>Arthropoda</taxon>
        <taxon>Hexapoda</taxon>
        <taxon>Insecta</taxon>
        <taxon>Pterygota</taxon>
        <taxon>Neoptera</taxon>
        <taxon>Paraneoptera</taxon>
        <taxon>Hemiptera</taxon>
        <taxon>Sternorrhyncha</taxon>
        <taxon>Aphidomorpha</taxon>
        <taxon>Aphidoidea</taxon>
        <taxon>Aphididae</taxon>
        <taxon>Macrosiphini</taxon>
        <taxon>Macrosiphum</taxon>
    </lineage>
</organism>
<comment type="caution">
    <text evidence="2">The sequence shown here is derived from an EMBL/GenBank/DDBJ whole genome shotgun (WGS) entry which is preliminary data.</text>
</comment>